<reference evidence="2" key="1">
    <citation type="submission" date="2019-03" db="EMBL/GenBank/DDBJ databases">
        <authorList>
            <person name="Mank J."/>
            <person name="Almeida P."/>
        </authorList>
    </citation>
    <scope>NUCLEOTIDE SEQUENCE</scope>
    <source>
        <strain evidence="2">78183</strain>
    </source>
</reference>
<protein>
    <recommendedName>
        <fullName evidence="3">Retrotransposon gag domain-containing protein</fullName>
    </recommendedName>
</protein>
<dbReference type="AlphaFoldDB" id="A0A6N2M428"/>
<accession>A0A6N2M428</accession>
<proteinExistence type="predicted"/>
<dbReference type="PANTHER" id="PTHR37610:SF92">
    <property type="entry name" value="RETROTRANSPOSON COPIA-LIKE N-TERMINAL DOMAIN-CONTAINING PROTEIN"/>
    <property type="match status" value="1"/>
</dbReference>
<name>A0A6N2M428_SALVM</name>
<feature type="region of interest" description="Disordered" evidence="1">
    <location>
        <begin position="166"/>
        <end position="186"/>
    </location>
</feature>
<dbReference type="PANTHER" id="PTHR37610">
    <property type="entry name" value="CCHC-TYPE DOMAIN-CONTAINING PROTEIN"/>
    <property type="match status" value="1"/>
</dbReference>
<organism evidence="2">
    <name type="scientific">Salix viminalis</name>
    <name type="common">Common osier</name>
    <name type="synonym">Basket willow</name>
    <dbReference type="NCBI Taxonomy" id="40686"/>
    <lineage>
        <taxon>Eukaryota</taxon>
        <taxon>Viridiplantae</taxon>
        <taxon>Streptophyta</taxon>
        <taxon>Embryophyta</taxon>
        <taxon>Tracheophyta</taxon>
        <taxon>Spermatophyta</taxon>
        <taxon>Magnoliopsida</taxon>
        <taxon>eudicotyledons</taxon>
        <taxon>Gunneridae</taxon>
        <taxon>Pentapetalae</taxon>
        <taxon>rosids</taxon>
        <taxon>fabids</taxon>
        <taxon>Malpighiales</taxon>
        <taxon>Salicaceae</taxon>
        <taxon>Saliceae</taxon>
        <taxon>Salix</taxon>
    </lineage>
</organism>
<dbReference type="EMBL" id="CAADRP010001585">
    <property type="protein sequence ID" value="VFU42649.1"/>
    <property type="molecule type" value="Genomic_DNA"/>
</dbReference>
<evidence type="ECO:0000256" key="1">
    <source>
        <dbReference type="SAM" id="MobiDB-lite"/>
    </source>
</evidence>
<gene>
    <name evidence="2" type="ORF">SVIM_LOCUS257901</name>
</gene>
<evidence type="ECO:0008006" key="3">
    <source>
        <dbReference type="Google" id="ProtNLM"/>
    </source>
</evidence>
<evidence type="ECO:0000313" key="2">
    <source>
        <dbReference type="EMBL" id="VFU42649.1"/>
    </source>
</evidence>
<sequence length="186" mass="21538">MLPKNLKYLGPYMFLNTTKDVWDAVKQTYSKVKDAALIYEIKTKLSTTKQGNMLVIKYYNIMKSLWLQLDYYQDFQKKCNDDATILKNYVEGKDFLIPRSMPSLNEVFSVIRAKEGRRTNDGGHSHRRKLHGKPLSWNQIAPTRMRRNGGFGWNQPRGHAHLVNAEETASETNTPEVRGLNKEIES</sequence>